<evidence type="ECO:0000256" key="1">
    <source>
        <dbReference type="SAM" id="MobiDB-lite"/>
    </source>
</evidence>
<accession>A0A7D5YAD4</accession>
<sequence length="280" mass="29119">MTIRRFSAALFAMTLLTPGLAACSGTGTGEAGASASPTVSGSAAAGSASPGTGDAKQALLNSTNEIRNGNFRFTMTGVGTTAEGQVHEPSQSAEMKLTIGDASSDVQMKLDLVHLKPDSWVKLDLGGQAAKLPGVQGLNLGKYQHLDQSRIKGNRNLGFDFEEVDPAGSEVLTQGVTEVRQTGEGAYAGTIDVTKAAEAGSLNAELIKALGQQARSVPFTAKLDPQARLSELVIQIPASGQNKAQDIRITYADYGAATAAQRPPADQVVEAPNELYNLFN</sequence>
<dbReference type="Gene3D" id="2.50.20.20">
    <property type="match status" value="1"/>
</dbReference>
<dbReference type="PROSITE" id="PS51257">
    <property type="entry name" value="PROKAR_LIPOPROTEIN"/>
    <property type="match status" value="1"/>
</dbReference>
<dbReference type="EMBL" id="CP058905">
    <property type="protein sequence ID" value="QLJ99380.1"/>
    <property type="molecule type" value="Genomic_DNA"/>
</dbReference>
<feature type="signal peptide" evidence="2">
    <location>
        <begin position="1"/>
        <end position="21"/>
    </location>
</feature>
<evidence type="ECO:0008006" key="4">
    <source>
        <dbReference type="Google" id="ProtNLM"/>
    </source>
</evidence>
<feature type="chain" id="PRO_5027639326" description="Lipoprotein" evidence="2">
    <location>
        <begin position="22"/>
        <end position="280"/>
    </location>
</feature>
<proteinExistence type="predicted"/>
<feature type="region of interest" description="Disordered" evidence="1">
    <location>
        <begin position="26"/>
        <end position="54"/>
    </location>
</feature>
<dbReference type="AlphaFoldDB" id="A0A7D5YAD4"/>
<feature type="compositionally biased region" description="Low complexity" evidence="1">
    <location>
        <begin position="26"/>
        <end position="53"/>
    </location>
</feature>
<gene>
    <name evidence="3" type="ORF">HZU44_04345</name>
</gene>
<evidence type="ECO:0000313" key="3">
    <source>
        <dbReference type="EMBL" id="QLJ99380.1"/>
    </source>
</evidence>
<protein>
    <recommendedName>
        <fullName evidence="4">Lipoprotein</fullName>
    </recommendedName>
</protein>
<name>A0A7D5YAD4_9ACTN</name>
<evidence type="ECO:0000256" key="2">
    <source>
        <dbReference type="SAM" id="SignalP"/>
    </source>
</evidence>
<keyword evidence="2" id="KW-0732">Signal</keyword>
<reference evidence="3" key="1">
    <citation type="submission" date="2020-08" db="EMBL/GenBank/DDBJ databases">
        <title>A bifunctional nitrone conjugated secondary metabolite targeting the ribosome.</title>
        <authorList>
            <person name="Limbrick E.M."/>
            <person name="Graf M."/>
            <person name="Derewacz D.K."/>
            <person name="Nguyen F."/>
            <person name="Spraggins J.M."/>
            <person name="Wieland M."/>
            <person name="Ynigez-Gutierrez A.E."/>
            <person name="Reisman B.J."/>
            <person name="Zinshteyn B."/>
            <person name="McCulloch K."/>
            <person name="Iverson T.M."/>
            <person name="Green R."/>
            <person name="Wilson D.N."/>
            <person name="Bachmann B.O."/>
        </authorList>
    </citation>
    <scope>NUCLEOTIDE SEQUENCE</scope>
    <source>
        <strain evidence="3">Africana</strain>
    </source>
</reference>
<organism evidence="3">
    <name type="scientific">Micromonospora carbonacea</name>
    <dbReference type="NCBI Taxonomy" id="47853"/>
    <lineage>
        <taxon>Bacteria</taxon>
        <taxon>Bacillati</taxon>
        <taxon>Actinomycetota</taxon>
        <taxon>Actinomycetes</taxon>
        <taxon>Micromonosporales</taxon>
        <taxon>Micromonosporaceae</taxon>
        <taxon>Micromonospora</taxon>
    </lineage>
</organism>